<evidence type="ECO:0000256" key="7">
    <source>
        <dbReference type="ARBA" id="ARBA00023136"/>
    </source>
</evidence>
<dbReference type="EMBL" id="RBVX01000002">
    <property type="protein sequence ID" value="RSL34991.1"/>
    <property type="molecule type" value="Genomic_DNA"/>
</dbReference>
<keyword evidence="7 8" id="KW-0472">Membrane</keyword>
<feature type="transmembrane region" description="Helical" evidence="8">
    <location>
        <begin position="194"/>
        <end position="212"/>
    </location>
</feature>
<dbReference type="OrthoDB" id="2880944at2"/>
<comment type="similarity">
    <text evidence="2 8">Belongs to the 4-toluene sulfonate uptake permease (TSUP) (TC 2.A.102) family.</text>
</comment>
<evidence type="ECO:0000256" key="6">
    <source>
        <dbReference type="ARBA" id="ARBA00022989"/>
    </source>
</evidence>
<reference evidence="9 10" key="1">
    <citation type="submission" date="2018-10" db="EMBL/GenBank/DDBJ databases">
        <title>Draft genome sequence of Bacillus salarius IM0101, isolated from a hypersaline soil in Inner Mongolia, China.</title>
        <authorList>
            <person name="Yamprayoonswat W."/>
            <person name="Boonvisut S."/>
            <person name="Jumpathong W."/>
            <person name="Sittihan S."/>
            <person name="Ruangsuj P."/>
            <person name="Wanthongcharoen S."/>
            <person name="Thongpramul N."/>
            <person name="Pimmason S."/>
            <person name="Yu B."/>
            <person name="Yasawong M."/>
        </authorList>
    </citation>
    <scope>NUCLEOTIDE SEQUENCE [LARGE SCALE GENOMIC DNA]</scope>
    <source>
        <strain evidence="9 10">IM0101</strain>
    </source>
</reference>
<dbReference type="InterPro" id="IPR002781">
    <property type="entry name" value="TM_pro_TauE-like"/>
</dbReference>
<organism evidence="9 10">
    <name type="scientific">Salibacterium salarium</name>
    <dbReference type="NCBI Taxonomy" id="284579"/>
    <lineage>
        <taxon>Bacteria</taxon>
        <taxon>Bacillati</taxon>
        <taxon>Bacillota</taxon>
        <taxon>Bacilli</taxon>
        <taxon>Bacillales</taxon>
        <taxon>Bacillaceae</taxon>
    </lineage>
</organism>
<feature type="transmembrane region" description="Helical" evidence="8">
    <location>
        <begin position="135"/>
        <end position="157"/>
    </location>
</feature>
<keyword evidence="10" id="KW-1185">Reference proteome</keyword>
<evidence type="ECO:0000256" key="3">
    <source>
        <dbReference type="ARBA" id="ARBA00022448"/>
    </source>
</evidence>
<evidence type="ECO:0000256" key="4">
    <source>
        <dbReference type="ARBA" id="ARBA00022475"/>
    </source>
</evidence>
<evidence type="ECO:0000256" key="5">
    <source>
        <dbReference type="ARBA" id="ARBA00022692"/>
    </source>
</evidence>
<dbReference type="Pfam" id="PF01925">
    <property type="entry name" value="TauE"/>
    <property type="match status" value="1"/>
</dbReference>
<comment type="caution">
    <text evidence="9">The sequence shown here is derived from an EMBL/GenBank/DDBJ whole genome shotgun (WGS) entry which is preliminary data.</text>
</comment>
<feature type="transmembrane region" description="Helical" evidence="8">
    <location>
        <begin position="43"/>
        <end position="63"/>
    </location>
</feature>
<protein>
    <recommendedName>
        <fullName evidence="8">Probable membrane transporter protein</fullName>
    </recommendedName>
</protein>
<dbReference type="AlphaFoldDB" id="A0A428N9G0"/>
<gene>
    <name evidence="9" type="ORF">D7Z54_03345</name>
</gene>
<feature type="transmembrane region" description="Helical" evidence="8">
    <location>
        <begin position="70"/>
        <end position="91"/>
    </location>
</feature>
<keyword evidence="6 8" id="KW-1133">Transmembrane helix</keyword>
<dbReference type="PANTHER" id="PTHR30269">
    <property type="entry name" value="TRANSMEMBRANE PROTEIN YFCA"/>
    <property type="match status" value="1"/>
</dbReference>
<comment type="subcellular location">
    <subcellularLocation>
        <location evidence="1 8">Cell membrane</location>
        <topology evidence="1 8">Multi-pass membrane protein</topology>
    </subcellularLocation>
</comment>
<evidence type="ECO:0000256" key="2">
    <source>
        <dbReference type="ARBA" id="ARBA00009142"/>
    </source>
</evidence>
<name>A0A428N9G0_9BACI</name>
<evidence type="ECO:0000256" key="8">
    <source>
        <dbReference type="RuleBase" id="RU363041"/>
    </source>
</evidence>
<feature type="transmembrane region" description="Helical" evidence="8">
    <location>
        <begin position="163"/>
        <end position="182"/>
    </location>
</feature>
<evidence type="ECO:0000313" key="9">
    <source>
        <dbReference type="EMBL" id="RSL34991.1"/>
    </source>
</evidence>
<keyword evidence="4 8" id="KW-1003">Cell membrane</keyword>
<evidence type="ECO:0000313" key="10">
    <source>
        <dbReference type="Proteomes" id="UP000275076"/>
    </source>
</evidence>
<evidence type="ECO:0000256" key="1">
    <source>
        <dbReference type="ARBA" id="ARBA00004651"/>
    </source>
</evidence>
<dbReference type="Proteomes" id="UP000275076">
    <property type="component" value="Unassembled WGS sequence"/>
</dbReference>
<keyword evidence="3" id="KW-0813">Transport</keyword>
<dbReference type="PANTHER" id="PTHR30269:SF37">
    <property type="entry name" value="MEMBRANE TRANSPORTER PROTEIN"/>
    <property type="match status" value="1"/>
</dbReference>
<feature type="transmembrane region" description="Helical" evidence="8">
    <location>
        <begin position="224"/>
        <end position="242"/>
    </location>
</feature>
<sequence>MADILVIFVVVFIGGFIQGASGFGFGLFSMSFLPFLFTVKDSTLLGTSLALVTCMTIFIKVYKHIDMKKLAYLLSAAVIGRIAAFFVLHYFGEMDMLKKILGLVLIGMVIYILLQKRIGTRNAPKKKILPLSLGFIGGFIGGVFVVGGPFFVFYYLMVSDDKYSYNANLQATFFLTGMITIFMHGFSGDIHREFFIYFVIGVISVIAGSRLGMKWFEHLSQERIKKIASVIVALAGLNLIFFS</sequence>
<dbReference type="InterPro" id="IPR052017">
    <property type="entry name" value="TSUP"/>
</dbReference>
<accession>A0A428N9G0</accession>
<dbReference type="GO" id="GO:0005886">
    <property type="term" value="C:plasma membrane"/>
    <property type="evidence" value="ECO:0007669"/>
    <property type="project" value="UniProtKB-SubCell"/>
</dbReference>
<feature type="transmembrane region" description="Helical" evidence="8">
    <location>
        <begin position="97"/>
        <end position="114"/>
    </location>
</feature>
<proteinExistence type="inferred from homology"/>
<keyword evidence="5 8" id="KW-0812">Transmembrane</keyword>